<dbReference type="EMBL" id="JACATJ010000008">
    <property type="protein sequence ID" value="NWK09222.1"/>
    <property type="molecule type" value="Genomic_DNA"/>
</dbReference>
<reference evidence="9" key="2">
    <citation type="submission" date="2020-06" db="EMBL/GenBank/DDBJ databases">
        <authorList>
            <person name="Wang Y."/>
        </authorList>
    </citation>
    <scope>NUCLEOTIDE SEQUENCE</scope>
    <source>
        <strain evidence="8">D1a</strain>
        <strain evidence="2">L14</strain>
        <strain evidence="4">L15a</strain>
        <strain evidence="9">L19a</strain>
        <strain evidence="7">T1C4</strain>
        <strain evidence="3">T1L11</strain>
        <strain evidence="6">T1L9</strain>
        <strain evidence="5">T3L1</strain>
    </source>
</reference>
<dbReference type="EMBL" id="JACATG010000016">
    <property type="protein sequence ID" value="NWK14436.1"/>
    <property type="molecule type" value="Genomic_DNA"/>
</dbReference>
<evidence type="ECO:0000259" key="1">
    <source>
        <dbReference type="Pfam" id="PF23477"/>
    </source>
</evidence>
<evidence type="ECO:0000313" key="17">
    <source>
        <dbReference type="Proteomes" id="UP000587702"/>
    </source>
</evidence>
<dbReference type="EMBL" id="JACATC010000008">
    <property type="protein sequence ID" value="NWJ84394.1"/>
    <property type="molecule type" value="Genomic_DNA"/>
</dbReference>
<organism evidence="9 11">
    <name type="scientific">Marine Group I thaumarchaeote</name>
    <dbReference type="NCBI Taxonomy" id="2511932"/>
    <lineage>
        <taxon>Archaea</taxon>
        <taxon>Nitrososphaerota</taxon>
        <taxon>Marine Group I</taxon>
    </lineage>
</organism>
<dbReference type="EMBL" id="JACATD010000011">
    <property type="protein sequence ID" value="NWK01619.1"/>
    <property type="molecule type" value="Genomic_DNA"/>
</dbReference>
<dbReference type="InterPro" id="IPR026363">
    <property type="entry name" value="CxxC-x17-CxxC_dom"/>
</dbReference>
<dbReference type="GO" id="GO:0000428">
    <property type="term" value="C:DNA-directed RNA polymerase complex"/>
    <property type="evidence" value="ECO:0007669"/>
    <property type="project" value="UniProtKB-KW"/>
</dbReference>
<gene>
    <name evidence="6" type="ORF">HX840_06960</name>
    <name evidence="7" type="ORF">HX847_06500</name>
    <name evidence="3" type="ORF">HX848_07065</name>
    <name evidence="8" type="ORF">HX852_05510</name>
    <name evidence="9" type="ORF">HX853_07395</name>
    <name evidence="5" type="ORF">HX854_06690</name>
    <name evidence="4" type="ORF">HX858_06425</name>
    <name evidence="2" type="ORF">HX860_07065</name>
</gene>
<evidence type="ECO:0000313" key="13">
    <source>
        <dbReference type="Proteomes" id="UP000549797"/>
    </source>
</evidence>
<name>A0A7K4P970_9ARCH</name>
<dbReference type="Proteomes" id="UP000549797">
    <property type="component" value="Unassembled WGS sequence"/>
</dbReference>
<dbReference type="Proteomes" id="UP000547822">
    <property type="component" value="Unassembled WGS sequence"/>
</dbReference>
<dbReference type="Proteomes" id="UP000520052">
    <property type="component" value="Unassembled WGS sequence"/>
</dbReference>
<dbReference type="EMBL" id="JACATF010000031">
    <property type="protein sequence ID" value="NWK08038.1"/>
    <property type="molecule type" value="Genomic_DNA"/>
</dbReference>
<evidence type="ECO:0000313" key="12">
    <source>
        <dbReference type="Proteomes" id="UP000547822"/>
    </source>
</evidence>
<proteinExistence type="predicted"/>
<dbReference type="Proteomes" id="UP000559282">
    <property type="component" value="Unassembled WGS sequence"/>
</dbReference>
<keyword evidence="9" id="KW-0240">DNA-directed RNA polymerase</keyword>
<dbReference type="Proteomes" id="UP000575480">
    <property type="component" value="Unassembled WGS sequence"/>
</dbReference>
<comment type="caution">
    <text evidence="9">The sequence shown here is derived from an EMBL/GenBank/DDBJ whole genome shotgun (WGS) entry which is preliminary data.</text>
</comment>
<evidence type="ECO:0000313" key="5">
    <source>
        <dbReference type="EMBL" id="NWJ84394.1"/>
    </source>
</evidence>
<evidence type="ECO:0000313" key="11">
    <source>
        <dbReference type="Proteomes" id="UP000535457"/>
    </source>
</evidence>
<evidence type="ECO:0000313" key="10">
    <source>
        <dbReference type="Proteomes" id="UP000520052"/>
    </source>
</evidence>
<evidence type="ECO:0000313" key="14">
    <source>
        <dbReference type="Proteomes" id="UP000559282"/>
    </source>
</evidence>
<evidence type="ECO:0000313" key="9">
    <source>
        <dbReference type="EMBL" id="NWK14436.1"/>
    </source>
</evidence>
<keyword evidence="9" id="KW-0804">Transcription</keyword>
<evidence type="ECO:0000313" key="16">
    <source>
        <dbReference type="Proteomes" id="UP000575480"/>
    </source>
</evidence>
<dbReference type="Proteomes" id="UP000563820">
    <property type="component" value="Unassembled WGS sequence"/>
</dbReference>
<evidence type="ECO:0000313" key="6">
    <source>
        <dbReference type="EMBL" id="NWK01619.1"/>
    </source>
</evidence>
<evidence type="ECO:0000313" key="4">
    <source>
        <dbReference type="EMBL" id="NWJ57369.1"/>
    </source>
</evidence>
<dbReference type="AlphaFoldDB" id="A0A7K4P970"/>
<dbReference type="Proteomes" id="UP000535457">
    <property type="component" value="Unassembled WGS sequence"/>
</dbReference>
<dbReference type="EMBL" id="JACATE010000013">
    <property type="protein sequence ID" value="NWJ29122.1"/>
    <property type="molecule type" value="Genomic_DNA"/>
</dbReference>
<evidence type="ECO:0000313" key="15">
    <source>
        <dbReference type="Proteomes" id="UP000563820"/>
    </source>
</evidence>
<reference evidence="10 11" key="1">
    <citation type="journal article" date="2019" name="Environ. Microbiol.">
        <title>Genomics insights into ecotype formation of ammonia-oxidizing archaea in the deep ocean.</title>
        <authorList>
            <person name="Wang Y."/>
            <person name="Huang J.M."/>
            <person name="Cui G.J."/>
            <person name="Nunoura T."/>
            <person name="Takaki Y."/>
            <person name="Li W.L."/>
            <person name="Li J."/>
            <person name="Gao Z.M."/>
            <person name="Takai K."/>
            <person name="Zhang A.Q."/>
            <person name="Stepanauskas R."/>
        </authorList>
    </citation>
    <scope>NUCLEOTIDE SEQUENCE [LARGE SCALE GENOMIC DNA]</scope>
    <source>
        <strain evidence="8 13">D1a</strain>
        <strain evidence="2 17">L14</strain>
        <strain evidence="4 16">L15a</strain>
        <strain evidence="9 11">L19a</strain>
        <strain evidence="7 14">T1C4</strain>
        <strain evidence="3 15">T1L11</strain>
        <strain evidence="6 12">T1L9</strain>
        <strain evidence="5 10">T3L1</strain>
    </source>
</reference>
<evidence type="ECO:0000313" key="3">
    <source>
        <dbReference type="EMBL" id="NWJ29122.1"/>
    </source>
</evidence>
<sequence>MSQDRKMYKCTCADCKKETEVPFEPKADRPVYCKECYQKNHQK</sequence>
<dbReference type="Pfam" id="PF23477">
    <property type="entry name" value="zf_Tbcl_2"/>
    <property type="match status" value="1"/>
</dbReference>
<feature type="domain" description="CxxC-x17-CxxC" evidence="1">
    <location>
        <begin position="5"/>
        <end position="40"/>
    </location>
</feature>
<dbReference type="NCBIfam" id="TIGR04272">
    <property type="entry name" value="cxxc_cxxc_Mbark"/>
    <property type="match status" value="1"/>
</dbReference>
<evidence type="ECO:0000313" key="8">
    <source>
        <dbReference type="EMBL" id="NWK09222.1"/>
    </source>
</evidence>
<dbReference type="Proteomes" id="UP000587702">
    <property type="component" value="Unassembled WGS sequence"/>
</dbReference>
<dbReference type="EMBL" id="JACATH010000005">
    <property type="protein sequence ID" value="NWJ57369.1"/>
    <property type="molecule type" value="Genomic_DNA"/>
</dbReference>
<accession>A0A7K4P970</accession>
<evidence type="ECO:0000313" key="7">
    <source>
        <dbReference type="EMBL" id="NWK08038.1"/>
    </source>
</evidence>
<dbReference type="EMBL" id="JACATI010000010">
    <property type="protein sequence ID" value="NWJ20806.1"/>
    <property type="molecule type" value="Genomic_DNA"/>
</dbReference>
<evidence type="ECO:0000313" key="2">
    <source>
        <dbReference type="EMBL" id="NWJ20806.1"/>
    </source>
</evidence>
<protein>
    <submittedName>
        <fullName evidence="9">DNA-directed RNA polymerase</fullName>
    </submittedName>
</protein>